<reference evidence="4" key="1">
    <citation type="submission" date="2025-08" db="UniProtKB">
        <authorList>
            <consortium name="Ensembl"/>
        </authorList>
    </citation>
    <scope>IDENTIFICATION</scope>
</reference>
<dbReference type="GO" id="GO:0003950">
    <property type="term" value="F:NAD+ poly-ADP-ribosyltransferase activity"/>
    <property type="evidence" value="ECO:0007669"/>
    <property type="project" value="InterPro"/>
</dbReference>
<evidence type="ECO:0000256" key="2">
    <source>
        <dbReference type="SAM" id="MobiDB-lite"/>
    </source>
</evidence>
<dbReference type="SUPFAM" id="SSF56399">
    <property type="entry name" value="ADP-ribosylation"/>
    <property type="match status" value="1"/>
</dbReference>
<accession>A0A3B3THK1</accession>
<dbReference type="InterPro" id="IPR012317">
    <property type="entry name" value="Poly(ADP-ribose)pol_cat_dom"/>
</dbReference>
<name>A0A3B3THK1_9TELE</name>
<dbReference type="Ensembl" id="ENSPKIT00000022926.1">
    <property type="protein sequence ID" value="ENSPKIP00000041883.1"/>
    <property type="gene ID" value="ENSPKIG00000018261.1"/>
</dbReference>
<dbReference type="Proteomes" id="UP000261540">
    <property type="component" value="Unplaced"/>
</dbReference>
<reference evidence="4" key="2">
    <citation type="submission" date="2025-09" db="UniProtKB">
        <authorList>
            <consortium name="Ensembl"/>
        </authorList>
    </citation>
    <scope>IDENTIFICATION</scope>
</reference>
<keyword evidence="5" id="KW-1185">Reference proteome</keyword>
<proteinExistence type="inferred from homology"/>
<organism evidence="4 5">
    <name type="scientific">Paramormyrops kingsleyae</name>
    <dbReference type="NCBI Taxonomy" id="1676925"/>
    <lineage>
        <taxon>Eukaryota</taxon>
        <taxon>Metazoa</taxon>
        <taxon>Chordata</taxon>
        <taxon>Craniata</taxon>
        <taxon>Vertebrata</taxon>
        <taxon>Euteleostomi</taxon>
        <taxon>Actinopterygii</taxon>
        <taxon>Neopterygii</taxon>
        <taxon>Teleostei</taxon>
        <taxon>Osteoglossocephala</taxon>
        <taxon>Osteoglossomorpha</taxon>
        <taxon>Osteoglossiformes</taxon>
        <taxon>Mormyridae</taxon>
        <taxon>Paramormyrops</taxon>
    </lineage>
</organism>
<dbReference type="PANTHER" id="PTHR45740">
    <property type="entry name" value="POLY [ADP-RIBOSE] POLYMERASE"/>
    <property type="match status" value="1"/>
</dbReference>
<dbReference type="Gene3D" id="3.90.228.10">
    <property type="match status" value="1"/>
</dbReference>
<dbReference type="PROSITE" id="PS51059">
    <property type="entry name" value="PARP_CATALYTIC"/>
    <property type="match status" value="1"/>
</dbReference>
<dbReference type="STRING" id="1676925.ENSPKIP00000041883"/>
<protein>
    <recommendedName>
        <fullName evidence="3">PARP catalytic domain-containing protein</fullName>
    </recommendedName>
</protein>
<dbReference type="PANTHER" id="PTHR45740:SF15">
    <property type="entry name" value="ZINC FINGER CCCH TYPE DOMAIN CONTAINING 1-LIKE"/>
    <property type="match status" value="1"/>
</dbReference>
<comment type="similarity">
    <text evidence="1">Belongs to the ARTD/PARP family.</text>
</comment>
<dbReference type="InterPro" id="IPR051712">
    <property type="entry name" value="ARTD-AVP"/>
</dbReference>
<evidence type="ECO:0000313" key="5">
    <source>
        <dbReference type="Proteomes" id="UP000261540"/>
    </source>
</evidence>
<dbReference type="AlphaFoldDB" id="A0A3B3THK1"/>
<dbReference type="GeneTree" id="ENSGT00940000180353"/>
<evidence type="ECO:0000256" key="1">
    <source>
        <dbReference type="ARBA" id="ARBA00024347"/>
    </source>
</evidence>
<feature type="region of interest" description="Disordered" evidence="2">
    <location>
        <begin position="55"/>
        <end position="75"/>
    </location>
</feature>
<evidence type="ECO:0000259" key="3">
    <source>
        <dbReference type="PROSITE" id="PS51059"/>
    </source>
</evidence>
<evidence type="ECO:0000313" key="4">
    <source>
        <dbReference type="Ensembl" id="ENSPKIP00000041883.1"/>
    </source>
</evidence>
<sequence length="113" mass="12674">MFVCRVLVGEYTEGDSSYLRPPSKDGGDVHFYDSCVDDINDPSIYVVFEKYQVTATPPPPNKDKGPPLPNHSHAPETKAVGLLQKLVVVEKEWINLVIKEISFCFNSCVLYRA</sequence>
<feature type="domain" description="PARP catalytic" evidence="3">
    <location>
        <begin position="1"/>
        <end position="113"/>
    </location>
</feature>
<dbReference type="GO" id="GO:1990404">
    <property type="term" value="F:NAD+-protein mono-ADP-ribosyltransferase activity"/>
    <property type="evidence" value="ECO:0007669"/>
    <property type="project" value="TreeGrafter"/>
</dbReference>
<dbReference type="GO" id="GO:0005634">
    <property type="term" value="C:nucleus"/>
    <property type="evidence" value="ECO:0007669"/>
    <property type="project" value="TreeGrafter"/>
</dbReference>